<keyword evidence="1" id="KW-0808">Transferase</keyword>
<evidence type="ECO:0000313" key="1">
    <source>
        <dbReference type="EMBL" id="PWA74769.1"/>
    </source>
</evidence>
<protein>
    <submittedName>
        <fullName evidence="1">RNA-directed DNA polymerase, eukaryota, Nucleotide-binding alpha-beta plait domain protein</fullName>
    </submittedName>
</protein>
<dbReference type="GO" id="GO:0003964">
    <property type="term" value="F:RNA-directed DNA polymerase activity"/>
    <property type="evidence" value="ECO:0007669"/>
    <property type="project" value="UniProtKB-KW"/>
</dbReference>
<keyword evidence="1" id="KW-0695">RNA-directed DNA polymerase</keyword>
<proteinExistence type="predicted"/>
<comment type="caution">
    <text evidence="1">The sequence shown here is derived from an EMBL/GenBank/DDBJ whole genome shotgun (WGS) entry which is preliminary data.</text>
</comment>
<gene>
    <name evidence="1" type="ORF">CTI12_AA249250</name>
</gene>
<dbReference type="OrthoDB" id="1425980at2759"/>
<keyword evidence="2" id="KW-1185">Reference proteome</keyword>
<reference evidence="1 2" key="1">
    <citation type="journal article" date="2018" name="Mol. Plant">
        <title>The genome of Artemisia annua provides insight into the evolution of Asteraceae family and artemisinin biosynthesis.</title>
        <authorList>
            <person name="Shen Q."/>
            <person name="Zhang L."/>
            <person name="Liao Z."/>
            <person name="Wang S."/>
            <person name="Yan T."/>
            <person name="Shi P."/>
            <person name="Liu M."/>
            <person name="Fu X."/>
            <person name="Pan Q."/>
            <person name="Wang Y."/>
            <person name="Lv Z."/>
            <person name="Lu X."/>
            <person name="Zhang F."/>
            <person name="Jiang W."/>
            <person name="Ma Y."/>
            <person name="Chen M."/>
            <person name="Hao X."/>
            <person name="Li L."/>
            <person name="Tang Y."/>
            <person name="Lv G."/>
            <person name="Zhou Y."/>
            <person name="Sun X."/>
            <person name="Brodelius P.E."/>
            <person name="Rose J.K.C."/>
            <person name="Tang K."/>
        </authorList>
    </citation>
    <scope>NUCLEOTIDE SEQUENCE [LARGE SCALE GENOMIC DNA]</scope>
    <source>
        <strain evidence="2">cv. Huhao1</strain>
        <tissue evidence="1">Leaf</tissue>
    </source>
</reference>
<sequence length="180" mass="21117">MKTYMVLRQAVVDRSPNLTCLALERKCSDHCPLLLKEERKDYGPNSFKIFNSWMEMDGFDEMVKNSCMEFEPNEGDSKRMMAKVRIILCLKEATGLLHKTMELDRIELKDHAQKSKKKWIKEGDENSKLFHGMLKRKRRQKKNITGVAIDGDWVTNPQLVKESFREHYANKFKSFSGIRP</sequence>
<accession>A0A2U1NMN4</accession>
<dbReference type="Proteomes" id="UP000245207">
    <property type="component" value="Unassembled WGS sequence"/>
</dbReference>
<keyword evidence="1" id="KW-0548">Nucleotidyltransferase</keyword>
<evidence type="ECO:0000313" key="2">
    <source>
        <dbReference type="Proteomes" id="UP000245207"/>
    </source>
</evidence>
<organism evidence="1 2">
    <name type="scientific">Artemisia annua</name>
    <name type="common">Sweet wormwood</name>
    <dbReference type="NCBI Taxonomy" id="35608"/>
    <lineage>
        <taxon>Eukaryota</taxon>
        <taxon>Viridiplantae</taxon>
        <taxon>Streptophyta</taxon>
        <taxon>Embryophyta</taxon>
        <taxon>Tracheophyta</taxon>
        <taxon>Spermatophyta</taxon>
        <taxon>Magnoliopsida</taxon>
        <taxon>eudicotyledons</taxon>
        <taxon>Gunneridae</taxon>
        <taxon>Pentapetalae</taxon>
        <taxon>asterids</taxon>
        <taxon>campanulids</taxon>
        <taxon>Asterales</taxon>
        <taxon>Asteraceae</taxon>
        <taxon>Asteroideae</taxon>
        <taxon>Anthemideae</taxon>
        <taxon>Artemisiinae</taxon>
        <taxon>Artemisia</taxon>
    </lineage>
</organism>
<name>A0A2U1NMN4_ARTAN</name>
<dbReference type="EMBL" id="PKPP01002516">
    <property type="protein sequence ID" value="PWA74769.1"/>
    <property type="molecule type" value="Genomic_DNA"/>
</dbReference>
<dbReference type="AlphaFoldDB" id="A0A2U1NMN4"/>